<dbReference type="EMBL" id="QGTJ01000012">
    <property type="protein sequence ID" value="PWV59070.1"/>
    <property type="molecule type" value="Genomic_DNA"/>
</dbReference>
<accession>A0A317MRS5</accession>
<dbReference type="PANTHER" id="PTHR43883">
    <property type="entry name" value="SLR0207 PROTEIN"/>
    <property type="match status" value="1"/>
</dbReference>
<dbReference type="InterPro" id="IPR002575">
    <property type="entry name" value="Aminoglycoside_PTrfase"/>
</dbReference>
<dbReference type="Proteomes" id="UP000246569">
    <property type="component" value="Unassembled WGS sequence"/>
</dbReference>
<gene>
    <name evidence="2" type="ORF">C7443_11268</name>
</gene>
<dbReference type="Pfam" id="PF01636">
    <property type="entry name" value="APH"/>
    <property type="match status" value="1"/>
</dbReference>
<dbReference type="InterPro" id="IPR052732">
    <property type="entry name" value="Cell-binding_unc_protein"/>
</dbReference>
<sequence length="510" mass="56366">MMAPGLYPQVTTVDRLETHISYVFLAGEYAYKIKKPLNLGFLDFSELSRRRYFCEEEVRLNRRLAPDIYLDCIPICGSAENPQIGGDAQDAIEWAVRMRRFRQEDLLDRVLADGRLQPRHIDAIGRRLAQFHAGIAVAGDDSAFGTPQSAADPALENFRHSRELLPAAQDQAALDRLETWTRAELERIQPALRRRKAEGRIRECHGDLHLGNMILAGDEVTIFDCIEFNDAFRWIDVTADLAFVLMDLEQRGAPAYAHRLLNVWLEFSGDYDALEVLPFYLVYRAMVRAKVAGIRLAQPGHSPQAAAALLAEAREYLALAQRFTAPRPPFLLITHGVSGSGKSTLTGVLLEAFAAIRLRSDVVRKRLFGLGPLDDSHSAVAGGIYTAEASTLTYERMLELAARLLGLGYPVLVDATFPQDWQRTPFRELAAECNVPFVLLACTADPQTLRERVAARHASGHDAAEADLAVLEQQLAHYVAPAASEQALEGSGLSAEALTAAVRARIEGAE</sequence>
<dbReference type="SUPFAM" id="SSF56112">
    <property type="entry name" value="Protein kinase-like (PK-like)"/>
    <property type="match status" value="1"/>
</dbReference>
<proteinExistence type="predicted"/>
<dbReference type="InterPro" id="IPR011009">
    <property type="entry name" value="Kinase-like_dom_sf"/>
</dbReference>
<dbReference type="InterPro" id="IPR027417">
    <property type="entry name" value="P-loop_NTPase"/>
</dbReference>
<dbReference type="Gene3D" id="3.40.50.300">
    <property type="entry name" value="P-loop containing nucleotide triphosphate hydrolases"/>
    <property type="match status" value="1"/>
</dbReference>
<dbReference type="PANTHER" id="PTHR43883:SF1">
    <property type="entry name" value="GLUCONOKINASE"/>
    <property type="match status" value="1"/>
</dbReference>
<dbReference type="Gene3D" id="3.90.1200.10">
    <property type="match status" value="1"/>
</dbReference>
<dbReference type="AlphaFoldDB" id="A0A317MRS5"/>
<name>A0A317MRS5_9GAMM</name>
<feature type="domain" description="Aminoglycoside phosphotransferase" evidence="1">
    <location>
        <begin position="99"/>
        <end position="275"/>
    </location>
</feature>
<keyword evidence="3" id="KW-1185">Reference proteome</keyword>
<evidence type="ECO:0000313" key="2">
    <source>
        <dbReference type="EMBL" id="PWV59070.1"/>
    </source>
</evidence>
<comment type="caution">
    <text evidence="2">The sequence shown here is derived from an EMBL/GenBank/DDBJ whole genome shotgun (WGS) entry which is preliminary data.</text>
</comment>
<reference evidence="2 3" key="1">
    <citation type="submission" date="2018-05" db="EMBL/GenBank/DDBJ databases">
        <title>Genomic Encyclopedia of Type Strains, Phase IV (KMG-IV): sequencing the most valuable type-strain genomes for metagenomic binning, comparative biology and taxonomic classification.</title>
        <authorList>
            <person name="Goeker M."/>
        </authorList>
    </citation>
    <scope>NUCLEOTIDE SEQUENCE [LARGE SCALE GENOMIC DNA]</scope>
    <source>
        <strain evidence="2 3">DSM 23606</strain>
    </source>
</reference>
<dbReference type="Pfam" id="PF13671">
    <property type="entry name" value="AAA_33"/>
    <property type="match status" value="1"/>
</dbReference>
<protein>
    <recommendedName>
        <fullName evidence="1">Aminoglycoside phosphotransferase domain-containing protein</fullName>
    </recommendedName>
</protein>
<organism evidence="2 3">
    <name type="scientific">Plasticicumulans acidivorans</name>
    <dbReference type="NCBI Taxonomy" id="886464"/>
    <lineage>
        <taxon>Bacteria</taxon>
        <taxon>Pseudomonadati</taxon>
        <taxon>Pseudomonadota</taxon>
        <taxon>Gammaproteobacteria</taxon>
        <taxon>Candidatus Competibacteraceae</taxon>
        <taxon>Plasticicumulans</taxon>
    </lineage>
</organism>
<evidence type="ECO:0000313" key="3">
    <source>
        <dbReference type="Proteomes" id="UP000246569"/>
    </source>
</evidence>
<dbReference type="SUPFAM" id="SSF52540">
    <property type="entry name" value="P-loop containing nucleoside triphosphate hydrolases"/>
    <property type="match status" value="1"/>
</dbReference>
<evidence type="ECO:0000259" key="1">
    <source>
        <dbReference type="Pfam" id="PF01636"/>
    </source>
</evidence>